<name>A0A2C9D4E4_9HYPH</name>
<dbReference type="EMBL" id="LT960614">
    <property type="protein sequence ID" value="SON55154.1"/>
    <property type="molecule type" value="Genomic_DNA"/>
</dbReference>
<dbReference type="KEGG" id="hdi:HDIA_1613"/>
<dbReference type="Pfam" id="PF00494">
    <property type="entry name" value="SQS_PSY"/>
    <property type="match status" value="1"/>
</dbReference>
<organism evidence="1 2">
    <name type="scientific">Hartmannibacter diazotrophicus</name>
    <dbReference type="NCBI Taxonomy" id="1482074"/>
    <lineage>
        <taxon>Bacteria</taxon>
        <taxon>Pseudomonadati</taxon>
        <taxon>Pseudomonadota</taxon>
        <taxon>Alphaproteobacteria</taxon>
        <taxon>Hyphomicrobiales</taxon>
        <taxon>Pleomorphomonadaceae</taxon>
        <taxon>Hartmannibacter</taxon>
    </lineage>
</organism>
<dbReference type="AlphaFoldDB" id="A0A2C9D4E4"/>
<protein>
    <submittedName>
        <fullName evidence="1">Squalene synthase HpnD</fullName>
    </submittedName>
</protein>
<keyword evidence="2" id="KW-1185">Reference proteome</keyword>
<dbReference type="SUPFAM" id="SSF48576">
    <property type="entry name" value="Terpenoid synthases"/>
    <property type="match status" value="1"/>
</dbReference>
<reference evidence="2" key="1">
    <citation type="submission" date="2017-09" db="EMBL/GenBank/DDBJ databases">
        <title>Genome sequence of Nannocystis excedens DSM 71.</title>
        <authorList>
            <person name="Blom J."/>
        </authorList>
    </citation>
    <scope>NUCLEOTIDE SEQUENCE [LARGE SCALE GENOMIC DNA]</scope>
    <source>
        <strain evidence="2">type strain: E19</strain>
    </source>
</reference>
<dbReference type="InterPro" id="IPR008949">
    <property type="entry name" value="Isoprenoid_synthase_dom_sf"/>
</dbReference>
<dbReference type="RefSeq" id="WP_099555707.1">
    <property type="nucleotide sequence ID" value="NZ_LT960614.1"/>
</dbReference>
<dbReference type="InterPro" id="IPR002060">
    <property type="entry name" value="Squ/phyt_synthse"/>
</dbReference>
<dbReference type="Proteomes" id="UP000223606">
    <property type="component" value="Chromosome 1"/>
</dbReference>
<dbReference type="Gene3D" id="1.10.600.10">
    <property type="entry name" value="Farnesyl Diphosphate Synthase"/>
    <property type="match status" value="1"/>
</dbReference>
<proteinExistence type="predicted"/>
<sequence>MHVEPDIPDEGLAAARAECEAVLRRDDRDRWLASMFAPEADRPHLHALYAFSNEIARIRDVVHEAMPGEIRLQWWRDALETEERGAFGHPVLMSLKATLAERRLPVRPLLDLIDARTFDLYDDPMPSLHSLEGYAGETQSALFQLAALVLARGEDPGTADASGHAGVAYALTGLMRALPLHARRGQIFLPLDVLAGAGVSEADMRQGNDSAGLRIALADLRERARMHLDAAREALAKAPTAIKAAYLPLALVPLWLRGMEAAPPFEPVADTAQWKRQWVLWRAAGKARRNKAFF</sequence>
<gene>
    <name evidence="1" type="ORF">HDIA_1613</name>
</gene>
<dbReference type="PANTHER" id="PTHR31480">
    <property type="entry name" value="BIFUNCTIONAL LYCOPENE CYCLASE/PHYTOENE SYNTHASE"/>
    <property type="match status" value="1"/>
</dbReference>
<dbReference type="GO" id="GO:0016765">
    <property type="term" value="F:transferase activity, transferring alkyl or aryl (other than methyl) groups"/>
    <property type="evidence" value="ECO:0007669"/>
    <property type="project" value="UniProtKB-ARBA"/>
</dbReference>
<evidence type="ECO:0000313" key="2">
    <source>
        <dbReference type="Proteomes" id="UP000223606"/>
    </source>
</evidence>
<accession>A0A2C9D4E4</accession>
<dbReference type="OrthoDB" id="9814909at2"/>
<evidence type="ECO:0000313" key="1">
    <source>
        <dbReference type="EMBL" id="SON55154.1"/>
    </source>
</evidence>